<evidence type="ECO:0000256" key="3">
    <source>
        <dbReference type="ARBA" id="ARBA00022741"/>
    </source>
</evidence>
<feature type="non-terminal residue" evidence="10">
    <location>
        <position position="375"/>
    </location>
</feature>
<name>A0A9P6UE38_9FUNG</name>
<dbReference type="PANTHER" id="PTHR24223">
    <property type="entry name" value="ATP-BINDING CASSETTE SUB-FAMILY C"/>
    <property type="match status" value="1"/>
</dbReference>
<keyword evidence="5 7" id="KW-1133">Transmembrane helix</keyword>
<keyword evidence="6 7" id="KW-0472">Membrane</keyword>
<evidence type="ECO:0000256" key="5">
    <source>
        <dbReference type="ARBA" id="ARBA00022989"/>
    </source>
</evidence>
<dbReference type="Gene3D" id="1.20.1560.10">
    <property type="entry name" value="ABC transporter type 1, transmembrane domain"/>
    <property type="match status" value="2"/>
</dbReference>
<evidence type="ECO:0000256" key="6">
    <source>
        <dbReference type="ARBA" id="ARBA00023136"/>
    </source>
</evidence>
<feature type="domain" description="ABC transmembrane type-1" evidence="9">
    <location>
        <begin position="32"/>
        <end position="167"/>
    </location>
</feature>
<protein>
    <recommendedName>
        <fullName evidence="12">ABC transmembrane type-1 domain-containing protein</fullName>
    </recommendedName>
</protein>
<dbReference type="GO" id="GO:0016020">
    <property type="term" value="C:membrane"/>
    <property type="evidence" value="ECO:0007669"/>
    <property type="project" value="InterPro"/>
</dbReference>
<dbReference type="FunFam" id="3.40.50.300:FF:003872">
    <property type="entry name" value="Multidrug resistance associated protein, putative"/>
    <property type="match status" value="1"/>
</dbReference>
<feature type="domain" description="ABC transporter" evidence="8">
    <location>
        <begin position="219"/>
        <end position="375"/>
    </location>
</feature>
<dbReference type="CDD" id="cd03250">
    <property type="entry name" value="ABCC_MRP_domain1"/>
    <property type="match status" value="1"/>
</dbReference>
<dbReference type="GO" id="GO:0005524">
    <property type="term" value="F:ATP binding"/>
    <property type="evidence" value="ECO:0007669"/>
    <property type="project" value="UniProtKB-KW"/>
</dbReference>
<keyword evidence="2 7" id="KW-0812">Transmembrane</keyword>
<dbReference type="SUPFAM" id="SSF90123">
    <property type="entry name" value="ABC transporter transmembrane region"/>
    <property type="match status" value="1"/>
</dbReference>
<dbReference type="PROSITE" id="PS50893">
    <property type="entry name" value="ABC_TRANSPORTER_2"/>
    <property type="match status" value="1"/>
</dbReference>
<accession>A0A9P6UE38</accession>
<dbReference type="InterPro" id="IPR003439">
    <property type="entry name" value="ABC_transporter-like_ATP-bd"/>
</dbReference>
<dbReference type="AlphaFoldDB" id="A0A9P6UE38"/>
<dbReference type="Pfam" id="PF00664">
    <property type="entry name" value="ABC_membrane"/>
    <property type="match status" value="2"/>
</dbReference>
<organism evidence="10 11">
    <name type="scientific">Linnemannia gamsii</name>
    <dbReference type="NCBI Taxonomy" id="64522"/>
    <lineage>
        <taxon>Eukaryota</taxon>
        <taxon>Fungi</taxon>
        <taxon>Fungi incertae sedis</taxon>
        <taxon>Mucoromycota</taxon>
        <taxon>Mortierellomycotina</taxon>
        <taxon>Mortierellomycetes</taxon>
        <taxon>Mortierellales</taxon>
        <taxon>Mortierellaceae</taxon>
        <taxon>Linnemannia</taxon>
    </lineage>
</organism>
<sequence length="375" mass="41722">MPMQMWIAKHLTKARDEKLTAMDNRIRLVNEVLSGVKIVKLYGWAKDKKLTAMDNRIRLVNEVLSGIKIVKLYGWESSFRDKIAVFRKLEITVLRKIGVLLSVINILSSSTTFLMILVSFSLYSTVGGPGFTPGEINPKTIFVSITLFGLLNRPIGMISHFMGDAIGLYVSTRRIQDYLLAEELAKNQIDRSDELPQDHTVAPIEIRDATFGWDKQQVLQHVDNSSGLLLTEGTLKNITLSVDRGNLTAIVGRVGQGKTSLFGAMIGDMYKWQGTIRMSGQIAYVPQQAWIINATLQDNVTFGSPFDKNKYERIIYASGLNPDIEMLPAGDQTEIGERGINLSGGQKQRVSLARAAYQDADIYLLDDPLSAVDAH</sequence>
<dbReference type="GO" id="GO:0016887">
    <property type="term" value="F:ATP hydrolysis activity"/>
    <property type="evidence" value="ECO:0007669"/>
    <property type="project" value="InterPro"/>
</dbReference>
<evidence type="ECO:0000256" key="7">
    <source>
        <dbReference type="SAM" id="Phobius"/>
    </source>
</evidence>
<keyword evidence="1" id="KW-0813">Transport</keyword>
<dbReference type="PROSITE" id="PS00211">
    <property type="entry name" value="ABC_TRANSPORTER_1"/>
    <property type="match status" value="1"/>
</dbReference>
<keyword evidence="3" id="KW-0547">Nucleotide-binding</keyword>
<proteinExistence type="predicted"/>
<dbReference type="Proteomes" id="UP000823405">
    <property type="component" value="Unassembled WGS sequence"/>
</dbReference>
<evidence type="ECO:0000256" key="4">
    <source>
        <dbReference type="ARBA" id="ARBA00022840"/>
    </source>
</evidence>
<dbReference type="OrthoDB" id="6500128at2759"/>
<evidence type="ECO:0008006" key="12">
    <source>
        <dbReference type="Google" id="ProtNLM"/>
    </source>
</evidence>
<comment type="caution">
    <text evidence="10">The sequence shown here is derived from an EMBL/GenBank/DDBJ whole genome shotgun (WGS) entry which is preliminary data.</text>
</comment>
<dbReference type="Gene3D" id="3.40.50.300">
    <property type="entry name" value="P-loop containing nucleotide triphosphate hydrolases"/>
    <property type="match status" value="1"/>
</dbReference>
<dbReference type="InterPro" id="IPR036640">
    <property type="entry name" value="ABC1_TM_sf"/>
</dbReference>
<dbReference type="EMBL" id="JAAAIN010004648">
    <property type="protein sequence ID" value="KAG0279334.1"/>
    <property type="molecule type" value="Genomic_DNA"/>
</dbReference>
<gene>
    <name evidence="10" type="ORF">BGZ97_009593</name>
</gene>
<evidence type="ECO:0000313" key="11">
    <source>
        <dbReference type="Proteomes" id="UP000823405"/>
    </source>
</evidence>
<dbReference type="InterPro" id="IPR050173">
    <property type="entry name" value="ABC_transporter_C-like"/>
</dbReference>
<keyword evidence="4" id="KW-0067">ATP-binding</keyword>
<dbReference type="SUPFAM" id="SSF52540">
    <property type="entry name" value="P-loop containing nucleoside triphosphate hydrolases"/>
    <property type="match status" value="1"/>
</dbReference>
<evidence type="ECO:0000256" key="1">
    <source>
        <dbReference type="ARBA" id="ARBA00022448"/>
    </source>
</evidence>
<dbReference type="Pfam" id="PF00005">
    <property type="entry name" value="ABC_tran"/>
    <property type="match status" value="1"/>
</dbReference>
<keyword evidence="11" id="KW-1185">Reference proteome</keyword>
<dbReference type="InterPro" id="IPR017871">
    <property type="entry name" value="ABC_transporter-like_CS"/>
</dbReference>
<reference evidence="10" key="1">
    <citation type="journal article" date="2020" name="Fungal Divers.">
        <title>Resolving the Mortierellaceae phylogeny through synthesis of multi-gene phylogenetics and phylogenomics.</title>
        <authorList>
            <person name="Vandepol N."/>
            <person name="Liber J."/>
            <person name="Desiro A."/>
            <person name="Na H."/>
            <person name="Kennedy M."/>
            <person name="Barry K."/>
            <person name="Grigoriev I.V."/>
            <person name="Miller A.N."/>
            <person name="O'Donnell K."/>
            <person name="Stajich J.E."/>
            <person name="Bonito G."/>
        </authorList>
    </citation>
    <scope>NUCLEOTIDE SEQUENCE</scope>
    <source>
        <strain evidence="10">NVP60</strain>
    </source>
</reference>
<evidence type="ECO:0000259" key="9">
    <source>
        <dbReference type="PROSITE" id="PS50929"/>
    </source>
</evidence>
<dbReference type="InterPro" id="IPR011527">
    <property type="entry name" value="ABC1_TM_dom"/>
</dbReference>
<dbReference type="PANTHER" id="PTHR24223:SF415">
    <property type="entry name" value="FI20190P1"/>
    <property type="match status" value="1"/>
</dbReference>
<feature type="transmembrane region" description="Helical" evidence="7">
    <location>
        <begin position="97"/>
        <end position="124"/>
    </location>
</feature>
<dbReference type="GO" id="GO:0140359">
    <property type="term" value="F:ABC-type transporter activity"/>
    <property type="evidence" value="ECO:0007669"/>
    <property type="project" value="InterPro"/>
</dbReference>
<evidence type="ECO:0000259" key="8">
    <source>
        <dbReference type="PROSITE" id="PS50893"/>
    </source>
</evidence>
<evidence type="ECO:0000256" key="2">
    <source>
        <dbReference type="ARBA" id="ARBA00022692"/>
    </source>
</evidence>
<evidence type="ECO:0000313" key="10">
    <source>
        <dbReference type="EMBL" id="KAG0279334.1"/>
    </source>
</evidence>
<dbReference type="InterPro" id="IPR027417">
    <property type="entry name" value="P-loop_NTPase"/>
</dbReference>
<dbReference type="PROSITE" id="PS50929">
    <property type="entry name" value="ABC_TM1F"/>
    <property type="match status" value="1"/>
</dbReference>